<dbReference type="Pfam" id="PF03601">
    <property type="entry name" value="Cons_hypoth698"/>
    <property type="match status" value="1"/>
</dbReference>
<keyword evidence="4 7" id="KW-0812">Transmembrane</keyword>
<comment type="similarity">
    <text evidence="2">Belongs to the UPF0324 family.</text>
</comment>
<name>A0A0G3GT17_9CORY</name>
<proteinExistence type="inferred from homology"/>
<reference evidence="8 9" key="1">
    <citation type="submission" date="2015-05" db="EMBL/GenBank/DDBJ databases">
        <title>Complete genome sequence of Corynebacterium epidermidicanis DSM 45586, isolated from the skin of a dog suffering from pruritus.</title>
        <authorList>
            <person name="Ruckert C."/>
            <person name="Albersmeier A."/>
            <person name="Winkler A."/>
            <person name="Tauch A."/>
        </authorList>
    </citation>
    <scope>NUCLEOTIDE SEQUENCE [LARGE SCALE GENOMIC DNA]</scope>
    <source>
        <strain evidence="8 9">DSM 45586</strain>
    </source>
</reference>
<feature type="transmembrane region" description="Helical" evidence="7">
    <location>
        <begin position="240"/>
        <end position="261"/>
    </location>
</feature>
<evidence type="ECO:0000256" key="5">
    <source>
        <dbReference type="ARBA" id="ARBA00022989"/>
    </source>
</evidence>
<keyword evidence="3" id="KW-1003">Cell membrane</keyword>
<organism evidence="8 9">
    <name type="scientific">Corynebacterium epidermidicanis</name>
    <dbReference type="NCBI Taxonomy" id="1050174"/>
    <lineage>
        <taxon>Bacteria</taxon>
        <taxon>Bacillati</taxon>
        <taxon>Actinomycetota</taxon>
        <taxon>Actinomycetes</taxon>
        <taxon>Mycobacteriales</taxon>
        <taxon>Corynebacteriaceae</taxon>
        <taxon>Corynebacterium</taxon>
    </lineage>
</organism>
<gene>
    <name evidence="8" type="ORF">CEPID_09170</name>
</gene>
<dbReference type="GO" id="GO:0005886">
    <property type="term" value="C:plasma membrane"/>
    <property type="evidence" value="ECO:0007669"/>
    <property type="project" value="UniProtKB-SubCell"/>
</dbReference>
<feature type="transmembrane region" description="Helical" evidence="7">
    <location>
        <begin position="72"/>
        <end position="100"/>
    </location>
</feature>
<dbReference type="InterPro" id="IPR018383">
    <property type="entry name" value="UPF0324_pro"/>
</dbReference>
<evidence type="ECO:0000256" key="4">
    <source>
        <dbReference type="ARBA" id="ARBA00022692"/>
    </source>
</evidence>
<sequence length="326" mass="33023">MRLATVIPGVGIAVGGAAVALAIDHLAVGLLGVSSTILWAIVLGICTGNIGLPSWSSPGLSFSAKQVLRAGIVLLGLEISLTTLASLGWPVLVGSVLIVFSGMTTAAGLAKRSVLSFPHAILIGAGCSICGAAAVSAVEAVLPKRKAEEIASAISVVVVLGTAMIVLGPAFVSALDWHELPAGVFIGGATHEVGQVVAAGGIAGATVLPLAVAVKLSRVLLLVPVVLVVGYRERPQLRGLVPCFVLLFLVAVVVRTVAPIPPLALEWSTQLRAWLFAVAMFALGTTVTASALRRAGWRPFLFGLVVSLVVAIVAGLVAITVTQLAG</sequence>
<feature type="transmembrane region" description="Helical" evidence="7">
    <location>
        <begin position="154"/>
        <end position="175"/>
    </location>
</feature>
<comment type="subcellular location">
    <subcellularLocation>
        <location evidence="1">Cell membrane</location>
        <topology evidence="1">Multi-pass membrane protein</topology>
    </subcellularLocation>
</comment>
<dbReference type="RefSeq" id="WP_047240672.1">
    <property type="nucleotide sequence ID" value="NZ_CP011541.1"/>
</dbReference>
<keyword evidence="5 7" id="KW-1133">Transmembrane helix</keyword>
<feature type="transmembrane region" description="Helical" evidence="7">
    <location>
        <begin position="299"/>
        <end position="321"/>
    </location>
</feature>
<dbReference type="PANTHER" id="PTHR30106">
    <property type="entry name" value="INNER MEMBRANE PROTEIN YEIH-RELATED"/>
    <property type="match status" value="1"/>
</dbReference>
<dbReference type="EMBL" id="CP011541">
    <property type="protein sequence ID" value="AKK03680.1"/>
    <property type="molecule type" value="Genomic_DNA"/>
</dbReference>
<feature type="transmembrane region" description="Helical" evidence="7">
    <location>
        <begin position="273"/>
        <end position="292"/>
    </location>
</feature>
<evidence type="ECO:0000256" key="6">
    <source>
        <dbReference type="ARBA" id="ARBA00023136"/>
    </source>
</evidence>
<keyword evidence="6 7" id="KW-0472">Membrane</keyword>
<accession>A0A0G3GT17</accession>
<evidence type="ECO:0000256" key="7">
    <source>
        <dbReference type="SAM" id="Phobius"/>
    </source>
</evidence>
<dbReference type="PATRIC" id="fig|1050174.4.peg.1844"/>
<protein>
    <submittedName>
        <fullName evidence="8">Putative membrane protein</fullName>
    </submittedName>
</protein>
<evidence type="ECO:0000313" key="9">
    <source>
        <dbReference type="Proteomes" id="UP000035368"/>
    </source>
</evidence>
<feature type="transmembrane region" description="Helical" evidence="7">
    <location>
        <begin position="32"/>
        <end position="52"/>
    </location>
</feature>
<evidence type="ECO:0000313" key="8">
    <source>
        <dbReference type="EMBL" id="AKK03680.1"/>
    </source>
</evidence>
<evidence type="ECO:0000256" key="3">
    <source>
        <dbReference type="ARBA" id="ARBA00022475"/>
    </source>
</evidence>
<evidence type="ECO:0000256" key="1">
    <source>
        <dbReference type="ARBA" id="ARBA00004651"/>
    </source>
</evidence>
<dbReference type="Proteomes" id="UP000035368">
    <property type="component" value="Chromosome"/>
</dbReference>
<keyword evidence="9" id="KW-1185">Reference proteome</keyword>
<evidence type="ECO:0000256" key="2">
    <source>
        <dbReference type="ARBA" id="ARBA00007977"/>
    </source>
</evidence>
<dbReference type="OrthoDB" id="9766798at2"/>
<feature type="transmembrane region" description="Helical" evidence="7">
    <location>
        <begin position="120"/>
        <end position="142"/>
    </location>
</feature>
<dbReference type="AlphaFoldDB" id="A0A0G3GT17"/>
<dbReference type="KEGG" id="cei:CEPID_09170"/>
<feature type="transmembrane region" description="Helical" evidence="7">
    <location>
        <begin position="195"/>
        <end position="228"/>
    </location>
</feature>
<dbReference type="PANTHER" id="PTHR30106:SF2">
    <property type="entry name" value="UPF0324 INNER MEMBRANE PROTEIN YEIH"/>
    <property type="match status" value="1"/>
</dbReference>